<keyword evidence="3" id="KW-1185">Reference proteome</keyword>
<proteinExistence type="predicted"/>
<feature type="compositionally biased region" description="Pro residues" evidence="1">
    <location>
        <begin position="1"/>
        <end position="14"/>
    </location>
</feature>
<feature type="compositionally biased region" description="Basic and acidic residues" evidence="1">
    <location>
        <begin position="15"/>
        <end position="30"/>
    </location>
</feature>
<dbReference type="RefSeq" id="XP_018274302.1">
    <property type="nucleotide sequence ID" value="XM_018415475.1"/>
</dbReference>
<evidence type="ECO:0000313" key="2">
    <source>
        <dbReference type="EMBL" id="KPV78253.1"/>
    </source>
</evidence>
<protein>
    <submittedName>
        <fullName evidence="2">Uncharacterized protein</fullName>
    </submittedName>
</protein>
<feature type="non-terminal residue" evidence="2">
    <location>
        <position position="1"/>
    </location>
</feature>
<dbReference type="Proteomes" id="UP000053890">
    <property type="component" value="Unassembled WGS sequence"/>
</dbReference>
<reference evidence="2 3" key="1">
    <citation type="journal article" date="2015" name="Front. Microbiol.">
        <title>Genome sequence of the plant growth promoting endophytic yeast Rhodotorula graminis WP1.</title>
        <authorList>
            <person name="Firrincieli A."/>
            <person name="Otillar R."/>
            <person name="Salamov A."/>
            <person name="Schmutz J."/>
            <person name="Khan Z."/>
            <person name="Redman R.S."/>
            <person name="Fleck N.D."/>
            <person name="Lindquist E."/>
            <person name="Grigoriev I.V."/>
            <person name="Doty S.L."/>
        </authorList>
    </citation>
    <scope>NUCLEOTIDE SEQUENCE [LARGE SCALE GENOMIC DNA]</scope>
    <source>
        <strain evidence="2 3">WP1</strain>
    </source>
</reference>
<evidence type="ECO:0000313" key="3">
    <source>
        <dbReference type="Proteomes" id="UP000053890"/>
    </source>
</evidence>
<sequence>ARPIRPLAPRPPRSPRPDPRGPCVDRRLDPRPAFARVPPELAPQERGQAHRHDVGADAPRAQRAARRRQPSVASQAPQHGVEGPQVGLYRDRARLHLARRGLLLRSRDGLLLPLDGQGLPRARHQPGGAPLALLRSPQAPRLSRRRPSSPVQRSAFSPSLLSLACVQSPCLALVGLPACLLSTTLLCTYA</sequence>
<dbReference type="AlphaFoldDB" id="A0A194SBZ3"/>
<accession>A0A194SBZ3</accession>
<evidence type="ECO:0000256" key="1">
    <source>
        <dbReference type="SAM" id="MobiDB-lite"/>
    </source>
</evidence>
<organism evidence="2 3">
    <name type="scientific">Rhodotorula graminis (strain WP1)</name>
    <dbReference type="NCBI Taxonomy" id="578459"/>
    <lineage>
        <taxon>Eukaryota</taxon>
        <taxon>Fungi</taxon>
        <taxon>Dikarya</taxon>
        <taxon>Basidiomycota</taxon>
        <taxon>Pucciniomycotina</taxon>
        <taxon>Microbotryomycetes</taxon>
        <taxon>Sporidiobolales</taxon>
        <taxon>Sporidiobolaceae</taxon>
        <taxon>Rhodotorula</taxon>
    </lineage>
</organism>
<dbReference type="EMBL" id="KQ474073">
    <property type="protein sequence ID" value="KPV78253.1"/>
    <property type="molecule type" value="Genomic_DNA"/>
</dbReference>
<dbReference type="GeneID" id="28975923"/>
<gene>
    <name evidence="2" type="ORF">RHOBADRAFT_50743</name>
</gene>
<name>A0A194SBZ3_RHOGW</name>
<feature type="region of interest" description="Disordered" evidence="1">
    <location>
        <begin position="121"/>
        <end position="153"/>
    </location>
</feature>
<feature type="region of interest" description="Disordered" evidence="1">
    <location>
        <begin position="1"/>
        <end position="84"/>
    </location>
</feature>